<comment type="catalytic activity">
    <reaction evidence="14">
        <text>L-threonyl-[protein] + ATP = O-phospho-L-threonyl-[protein] + ADP + H(+)</text>
        <dbReference type="Rhea" id="RHEA:46608"/>
        <dbReference type="Rhea" id="RHEA-COMP:11060"/>
        <dbReference type="Rhea" id="RHEA-COMP:11605"/>
        <dbReference type="ChEBI" id="CHEBI:15378"/>
        <dbReference type="ChEBI" id="CHEBI:30013"/>
        <dbReference type="ChEBI" id="CHEBI:30616"/>
        <dbReference type="ChEBI" id="CHEBI:61977"/>
        <dbReference type="ChEBI" id="CHEBI:456216"/>
        <dbReference type="EC" id="2.7.12.1"/>
    </reaction>
</comment>
<dbReference type="GO" id="GO:0005737">
    <property type="term" value="C:cytoplasm"/>
    <property type="evidence" value="ECO:0007669"/>
    <property type="project" value="UniProtKB-SubCell"/>
</dbReference>
<keyword evidence="8 16" id="KW-0067">ATP-binding</keyword>
<dbReference type="EC" id="2.7.12.1" evidence="2"/>
<name>A0A820L7H9_9BILA</name>
<evidence type="ECO:0000259" key="17">
    <source>
        <dbReference type="PROSITE" id="PS50011"/>
    </source>
</evidence>
<evidence type="ECO:0000256" key="2">
    <source>
        <dbReference type="ARBA" id="ARBA00013203"/>
    </source>
</evidence>
<dbReference type="GO" id="GO:0004712">
    <property type="term" value="F:protein serine/threonine/tyrosine kinase activity"/>
    <property type="evidence" value="ECO:0007669"/>
    <property type="project" value="UniProtKB-EC"/>
</dbReference>
<dbReference type="SUPFAM" id="SSF56112">
    <property type="entry name" value="Protein kinase-like (PK-like)"/>
    <property type="match status" value="1"/>
</dbReference>
<feature type="domain" description="Protein kinase" evidence="17">
    <location>
        <begin position="670"/>
        <end position="926"/>
    </location>
</feature>
<keyword evidence="6 16" id="KW-0547">Nucleotide-binding</keyword>
<gene>
    <name evidence="18" type="ORF">TSG867_LOCUS9610</name>
</gene>
<evidence type="ECO:0000256" key="15">
    <source>
        <dbReference type="ARBA" id="ARBA00051680"/>
    </source>
</evidence>
<dbReference type="GO" id="GO:0044344">
    <property type="term" value="P:cellular response to fibroblast growth factor stimulus"/>
    <property type="evidence" value="ECO:0007669"/>
    <property type="project" value="TreeGrafter"/>
</dbReference>
<dbReference type="Pfam" id="PF00069">
    <property type="entry name" value="Pkinase"/>
    <property type="match status" value="1"/>
</dbReference>
<dbReference type="PROSITE" id="PS00107">
    <property type="entry name" value="PROTEIN_KINASE_ATP"/>
    <property type="match status" value="1"/>
</dbReference>
<dbReference type="GO" id="GO:0045743">
    <property type="term" value="P:positive regulation of fibroblast growth factor receptor signaling pathway"/>
    <property type="evidence" value="ECO:0007669"/>
    <property type="project" value="TreeGrafter"/>
</dbReference>
<evidence type="ECO:0000313" key="18">
    <source>
        <dbReference type="EMBL" id="CAF4352093.1"/>
    </source>
</evidence>
<dbReference type="InterPro" id="IPR008271">
    <property type="entry name" value="Ser/Thr_kinase_AS"/>
</dbReference>
<feature type="binding site" evidence="16">
    <location>
        <position position="699"/>
    </location>
    <ligand>
        <name>ATP</name>
        <dbReference type="ChEBI" id="CHEBI:30616"/>
    </ligand>
</feature>
<comment type="catalytic activity">
    <reaction evidence="13">
        <text>L-seryl-[protein] + ATP = O-phospho-L-seryl-[protein] + ADP + H(+)</text>
        <dbReference type="Rhea" id="RHEA:17989"/>
        <dbReference type="Rhea" id="RHEA-COMP:9863"/>
        <dbReference type="Rhea" id="RHEA-COMP:11604"/>
        <dbReference type="ChEBI" id="CHEBI:15378"/>
        <dbReference type="ChEBI" id="CHEBI:29999"/>
        <dbReference type="ChEBI" id="CHEBI:30616"/>
        <dbReference type="ChEBI" id="CHEBI:83421"/>
        <dbReference type="ChEBI" id="CHEBI:456216"/>
        <dbReference type="EC" id="2.7.12.1"/>
    </reaction>
</comment>
<dbReference type="PROSITE" id="PS50011">
    <property type="entry name" value="PROTEIN_KINASE_DOM"/>
    <property type="match status" value="1"/>
</dbReference>
<dbReference type="InterPro" id="IPR017441">
    <property type="entry name" value="Protein_kinase_ATP_BS"/>
</dbReference>
<evidence type="ECO:0000256" key="11">
    <source>
        <dbReference type="ARBA" id="ARBA00041268"/>
    </source>
</evidence>
<keyword evidence="3" id="KW-0963">Cytoplasm</keyword>
<evidence type="ECO:0000256" key="7">
    <source>
        <dbReference type="ARBA" id="ARBA00022777"/>
    </source>
</evidence>
<dbReference type="PANTHER" id="PTHR46392:SF1">
    <property type="entry name" value="DUAL SERINE_THREONINE AND TYROSINE PROTEIN KINASE"/>
    <property type="match status" value="1"/>
</dbReference>
<evidence type="ECO:0000313" key="19">
    <source>
        <dbReference type="Proteomes" id="UP000663862"/>
    </source>
</evidence>
<evidence type="ECO:0000256" key="9">
    <source>
        <dbReference type="ARBA" id="ARBA00023137"/>
    </source>
</evidence>
<dbReference type="SMART" id="SM00220">
    <property type="entry name" value="S_TKc"/>
    <property type="match status" value="1"/>
</dbReference>
<dbReference type="PANTHER" id="PTHR46392">
    <property type="entry name" value="DUAL SERINE/THREONINE AND TYROSINE PROTEIN KINASE"/>
    <property type="match status" value="1"/>
</dbReference>
<dbReference type="InterPro" id="IPR000719">
    <property type="entry name" value="Prot_kinase_dom"/>
</dbReference>
<keyword evidence="4" id="KW-0723">Serine/threonine-protein kinase</keyword>
<sequence>MTTKSRPITLKSNAGKLSPSLSVNNTSLPAHSSTLSQQFADIIRRYKYHLQHIQRLLKETDKSYDEINETRVLTSGTTEFSLPKQENKFLLDKISTMQISKSDREYLDALKTRPLALIICSQTYSGKSRFVNELLNETLLPESPHINKNDVVRMVRIKNHATQGASLNIAGSFEWIDADIMYKPVSWTSVPREDLVVNGANNCRSLMDTDNVTDDFEQQETATLEIRKPLDLLNDDLQIVVTPSNQKLNMKQIYTQITENIVPIFIYIIDQEILSANDIDELRFFRSIVPNEPILFIRIDQSDNASNTSETPCVQTFRQLCDLGFLSFLSTETTDNTSDTTPLFQSDMIDNGLINFTHFLNYILKHIDRLMIRAVSILQRSHEICLDLFNDSAFDMARDILVTPKRLSYAREKEKNLYESLVALTNSKQNEIQKLILQAVDEMHEVLTDEACSLEIPGIELTDQLTVKHARDLKKCTSVIQEQILVRLNEIIANKLLDSINVLHDNYVGTLTRCLISLESSRDDDEAELSASKALQEILHSAYEVNLSLPTNSNLFQILIDRMKELFRTFSWHNFPRIDPEFKRSVALNMLNSLSEAKLAKSVCSQLNDRIRMSHDNFETLLKQLDHRHTDRLKSTEDKQQRVRKDCTPRIARLLLESTSLKDLIQYGLPKQGREIGRGQYGVVYDCKNWANHQSCVLKSVVPPDDRHWNDLALEFHYLRRIPEHPRIVQLIGSVIDYSDSDQTPVLLIMERLKRDLYGALKSRLEFSIRMHIALDVVEGLRYLHGLGLVHRDIKLKNVLLDEANRARITDLGFCKPEVMMSGSLVGTPIHMAPELFTSKYDHTVDVYAFGILFWYICSNGVKLPTNFDVCSSKDILWSAVKKGVRPERLMDFSDECWEIMTKCWDTEPSRRPYLGEVQENIEQILNTTRTTTTA</sequence>
<accession>A0A820L7H9</accession>
<keyword evidence="5" id="KW-0808">Transferase</keyword>
<comment type="caution">
    <text evidence="18">The sequence shown here is derived from an EMBL/GenBank/DDBJ whole genome shotgun (WGS) entry which is preliminary data.</text>
</comment>
<dbReference type="GO" id="GO:0070374">
    <property type="term" value="P:positive regulation of ERK1 and ERK2 cascade"/>
    <property type="evidence" value="ECO:0007669"/>
    <property type="project" value="TreeGrafter"/>
</dbReference>
<keyword evidence="7" id="KW-0418">Kinase</keyword>
<dbReference type="AlphaFoldDB" id="A0A820L7H9"/>
<evidence type="ECO:0000256" key="1">
    <source>
        <dbReference type="ARBA" id="ARBA00004496"/>
    </source>
</evidence>
<keyword evidence="9" id="KW-0829">Tyrosine-protein kinase</keyword>
<reference evidence="18" key="1">
    <citation type="submission" date="2021-02" db="EMBL/GenBank/DDBJ databases">
        <authorList>
            <person name="Nowell W R."/>
        </authorList>
    </citation>
    <scope>NUCLEOTIDE SEQUENCE</scope>
</reference>
<dbReference type="Gene3D" id="1.10.510.10">
    <property type="entry name" value="Transferase(Phosphotransferase) domain 1"/>
    <property type="match status" value="1"/>
</dbReference>
<comment type="subcellular location">
    <subcellularLocation>
        <location evidence="1">Cytoplasm</location>
    </subcellularLocation>
</comment>
<evidence type="ECO:0000256" key="8">
    <source>
        <dbReference type="ARBA" id="ARBA00022840"/>
    </source>
</evidence>
<evidence type="ECO:0000256" key="13">
    <source>
        <dbReference type="ARBA" id="ARBA00049003"/>
    </source>
</evidence>
<organism evidence="18 19">
    <name type="scientific">Rotaria socialis</name>
    <dbReference type="NCBI Taxonomy" id="392032"/>
    <lineage>
        <taxon>Eukaryota</taxon>
        <taxon>Metazoa</taxon>
        <taxon>Spiralia</taxon>
        <taxon>Gnathifera</taxon>
        <taxon>Rotifera</taxon>
        <taxon>Eurotatoria</taxon>
        <taxon>Bdelloidea</taxon>
        <taxon>Philodinida</taxon>
        <taxon>Philodinidae</taxon>
        <taxon>Rotaria</taxon>
    </lineage>
</organism>
<dbReference type="PROSITE" id="PS00108">
    <property type="entry name" value="PROTEIN_KINASE_ST"/>
    <property type="match status" value="1"/>
</dbReference>
<evidence type="ECO:0000256" key="4">
    <source>
        <dbReference type="ARBA" id="ARBA00022527"/>
    </source>
</evidence>
<dbReference type="GO" id="GO:0004713">
    <property type="term" value="F:protein tyrosine kinase activity"/>
    <property type="evidence" value="ECO:0007669"/>
    <property type="project" value="UniProtKB-KW"/>
</dbReference>
<evidence type="ECO:0000256" key="14">
    <source>
        <dbReference type="ARBA" id="ARBA00049308"/>
    </source>
</evidence>
<dbReference type="EMBL" id="CAJOBQ010000424">
    <property type="protein sequence ID" value="CAF4352093.1"/>
    <property type="molecule type" value="Genomic_DNA"/>
</dbReference>
<dbReference type="Proteomes" id="UP000663862">
    <property type="component" value="Unassembled WGS sequence"/>
</dbReference>
<evidence type="ECO:0000256" key="5">
    <source>
        <dbReference type="ARBA" id="ARBA00022679"/>
    </source>
</evidence>
<evidence type="ECO:0000256" key="12">
    <source>
        <dbReference type="ARBA" id="ARBA00042638"/>
    </source>
</evidence>
<protein>
    <recommendedName>
        <fullName evidence="10">Dual serine/threonine and tyrosine protein kinase</fullName>
        <ecNumber evidence="2">2.7.12.1</ecNumber>
    </recommendedName>
    <alternativeName>
        <fullName evidence="12">Dusty protein kinase</fullName>
    </alternativeName>
    <alternativeName>
        <fullName evidence="11">Receptor-interacting serine/threonine-protein kinase 5</fullName>
    </alternativeName>
</protein>
<proteinExistence type="predicted"/>
<dbReference type="InterPro" id="IPR011009">
    <property type="entry name" value="Kinase-like_dom_sf"/>
</dbReference>
<dbReference type="GO" id="GO:0005524">
    <property type="term" value="F:ATP binding"/>
    <property type="evidence" value="ECO:0007669"/>
    <property type="project" value="UniProtKB-UniRule"/>
</dbReference>
<evidence type="ECO:0000256" key="16">
    <source>
        <dbReference type="PROSITE-ProRule" id="PRU10141"/>
    </source>
</evidence>
<evidence type="ECO:0000256" key="10">
    <source>
        <dbReference type="ARBA" id="ARBA00040421"/>
    </source>
</evidence>
<dbReference type="InterPro" id="IPR051302">
    <property type="entry name" value="Dual_SerThr-Tyr_Kinase"/>
</dbReference>
<evidence type="ECO:0000256" key="6">
    <source>
        <dbReference type="ARBA" id="ARBA00022741"/>
    </source>
</evidence>
<dbReference type="GO" id="GO:0004674">
    <property type="term" value="F:protein serine/threonine kinase activity"/>
    <property type="evidence" value="ECO:0007669"/>
    <property type="project" value="UniProtKB-KW"/>
</dbReference>
<dbReference type="GO" id="GO:0043066">
    <property type="term" value="P:negative regulation of apoptotic process"/>
    <property type="evidence" value="ECO:0007669"/>
    <property type="project" value="TreeGrafter"/>
</dbReference>
<evidence type="ECO:0000256" key="3">
    <source>
        <dbReference type="ARBA" id="ARBA00022490"/>
    </source>
</evidence>
<comment type="catalytic activity">
    <reaction evidence="15">
        <text>L-tyrosyl-[protein] + ATP = O-phospho-L-tyrosyl-[protein] + ADP + H(+)</text>
        <dbReference type="Rhea" id="RHEA:10596"/>
        <dbReference type="Rhea" id="RHEA-COMP:10136"/>
        <dbReference type="Rhea" id="RHEA-COMP:20101"/>
        <dbReference type="ChEBI" id="CHEBI:15378"/>
        <dbReference type="ChEBI" id="CHEBI:30616"/>
        <dbReference type="ChEBI" id="CHEBI:46858"/>
        <dbReference type="ChEBI" id="CHEBI:61978"/>
        <dbReference type="ChEBI" id="CHEBI:456216"/>
        <dbReference type="EC" id="2.7.12.1"/>
    </reaction>
</comment>